<accession>A0A840RSU6</accession>
<evidence type="ECO:0000256" key="4">
    <source>
        <dbReference type="ARBA" id="ARBA00017099"/>
    </source>
</evidence>
<keyword evidence="9" id="KW-1185">Reference proteome</keyword>
<gene>
    <name evidence="8" type="ORF">HNR39_002727</name>
</gene>
<evidence type="ECO:0000256" key="6">
    <source>
        <dbReference type="RuleBase" id="RU364082"/>
    </source>
</evidence>
<keyword evidence="6" id="KW-0521">NADP</keyword>
<comment type="pathway">
    <text evidence="1 6">Carbohydrate biosynthesis; dTDP-L-rhamnose biosynthesis.</text>
</comment>
<comment type="similarity">
    <text evidence="2 6">Belongs to the dTDP-4-dehydrorhamnose reductase family.</text>
</comment>
<dbReference type="EC" id="1.1.1.133" evidence="3 6"/>
<dbReference type="CDD" id="cd05254">
    <property type="entry name" value="dTDP_HR_like_SDR_e"/>
    <property type="match status" value="1"/>
</dbReference>
<reference evidence="8 9" key="1">
    <citation type="submission" date="2020-08" db="EMBL/GenBank/DDBJ databases">
        <title>Genomic Encyclopedia of Type Strains, Phase IV (KMG-IV): sequencing the most valuable type-strain genomes for metagenomic binning, comparative biology and taxonomic classification.</title>
        <authorList>
            <person name="Goeker M."/>
        </authorList>
    </citation>
    <scope>NUCLEOTIDE SEQUENCE [LARGE SCALE GENOMIC DNA]</scope>
    <source>
        <strain evidence="8 9">DSM 23240</strain>
    </source>
</reference>
<dbReference type="EMBL" id="JACHHQ010000005">
    <property type="protein sequence ID" value="MBB5200885.1"/>
    <property type="molecule type" value="Genomic_DNA"/>
</dbReference>
<comment type="function">
    <text evidence="6">Catalyzes the reduction of dTDP-6-deoxy-L-lyxo-4-hexulose to yield dTDP-L-rhamnose.</text>
</comment>
<evidence type="ECO:0000313" key="9">
    <source>
        <dbReference type="Proteomes" id="UP000571084"/>
    </source>
</evidence>
<evidence type="ECO:0000256" key="5">
    <source>
        <dbReference type="ARBA" id="ARBA00048200"/>
    </source>
</evidence>
<comment type="cofactor">
    <cofactor evidence="6">
        <name>Mg(2+)</name>
        <dbReference type="ChEBI" id="CHEBI:18420"/>
    </cofactor>
    <text evidence="6">Binds 1 Mg(2+) ion per monomer.</text>
</comment>
<dbReference type="FunFam" id="3.40.50.720:FF:000159">
    <property type="entry name" value="dTDP-4-dehydrorhamnose reductase"/>
    <property type="match status" value="1"/>
</dbReference>
<comment type="catalytic activity">
    <reaction evidence="5 6">
        <text>dTDP-beta-L-rhamnose + NADP(+) = dTDP-4-dehydro-beta-L-rhamnose + NADPH + H(+)</text>
        <dbReference type="Rhea" id="RHEA:21796"/>
        <dbReference type="ChEBI" id="CHEBI:15378"/>
        <dbReference type="ChEBI" id="CHEBI:57510"/>
        <dbReference type="ChEBI" id="CHEBI:57783"/>
        <dbReference type="ChEBI" id="CHEBI:58349"/>
        <dbReference type="ChEBI" id="CHEBI:62830"/>
        <dbReference type="EC" id="1.1.1.133"/>
    </reaction>
</comment>
<dbReference type="InterPro" id="IPR005913">
    <property type="entry name" value="dTDP_dehydrorham_reduct"/>
</dbReference>
<comment type="caution">
    <text evidence="8">The sequence shown here is derived from an EMBL/GenBank/DDBJ whole genome shotgun (WGS) entry which is preliminary data.</text>
</comment>
<dbReference type="GO" id="GO:0008831">
    <property type="term" value="F:dTDP-4-dehydrorhamnose reductase activity"/>
    <property type="evidence" value="ECO:0007669"/>
    <property type="project" value="UniProtKB-EC"/>
</dbReference>
<dbReference type="Gene3D" id="3.90.25.10">
    <property type="entry name" value="UDP-galactose 4-epimerase, domain 1"/>
    <property type="match status" value="1"/>
</dbReference>
<dbReference type="NCBIfam" id="TIGR01214">
    <property type="entry name" value="rmlD"/>
    <property type="match status" value="1"/>
</dbReference>
<evidence type="ECO:0000256" key="1">
    <source>
        <dbReference type="ARBA" id="ARBA00004781"/>
    </source>
</evidence>
<dbReference type="Proteomes" id="UP000571084">
    <property type="component" value="Unassembled WGS sequence"/>
</dbReference>
<dbReference type="Pfam" id="PF04321">
    <property type="entry name" value="RmlD_sub_bind"/>
    <property type="match status" value="1"/>
</dbReference>
<dbReference type="PANTHER" id="PTHR10491">
    <property type="entry name" value="DTDP-4-DEHYDRORHAMNOSE REDUCTASE"/>
    <property type="match status" value="1"/>
</dbReference>
<feature type="domain" description="RmlD-like substrate binding" evidence="7">
    <location>
        <begin position="1"/>
        <end position="307"/>
    </location>
</feature>
<dbReference type="InterPro" id="IPR029903">
    <property type="entry name" value="RmlD-like-bd"/>
</dbReference>
<organism evidence="8 9">
    <name type="scientific">Glaciimonas immobilis</name>
    <dbReference type="NCBI Taxonomy" id="728004"/>
    <lineage>
        <taxon>Bacteria</taxon>
        <taxon>Pseudomonadati</taxon>
        <taxon>Pseudomonadota</taxon>
        <taxon>Betaproteobacteria</taxon>
        <taxon>Burkholderiales</taxon>
        <taxon>Oxalobacteraceae</taxon>
        <taxon>Glaciimonas</taxon>
    </lineage>
</organism>
<dbReference type="SUPFAM" id="SSF51735">
    <property type="entry name" value="NAD(P)-binding Rossmann-fold domains"/>
    <property type="match status" value="1"/>
</dbReference>
<dbReference type="PANTHER" id="PTHR10491:SF4">
    <property type="entry name" value="METHIONINE ADENOSYLTRANSFERASE 2 SUBUNIT BETA"/>
    <property type="match status" value="1"/>
</dbReference>
<evidence type="ECO:0000313" key="8">
    <source>
        <dbReference type="EMBL" id="MBB5200885.1"/>
    </source>
</evidence>
<dbReference type="GO" id="GO:0005829">
    <property type="term" value="C:cytosol"/>
    <property type="evidence" value="ECO:0007669"/>
    <property type="project" value="TreeGrafter"/>
</dbReference>
<evidence type="ECO:0000256" key="2">
    <source>
        <dbReference type="ARBA" id="ARBA00010944"/>
    </source>
</evidence>
<proteinExistence type="inferred from homology"/>
<keyword evidence="6 8" id="KW-0560">Oxidoreductase</keyword>
<evidence type="ECO:0000259" key="7">
    <source>
        <dbReference type="Pfam" id="PF04321"/>
    </source>
</evidence>
<evidence type="ECO:0000256" key="3">
    <source>
        <dbReference type="ARBA" id="ARBA00012929"/>
    </source>
</evidence>
<name>A0A840RSU6_9BURK</name>
<protein>
    <recommendedName>
        <fullName evidence="4 6">dTDP-4-dehydrorhamnose reductase</fullName>
        <ecNumber evidence="3 6">1.1.1.133</ecNumber>
    </recommendedName>
</protein>
<dbReference type="Gene3D" id="3.40.50.720">
    <property type="entry name" value="NAD(P)-binding Rossmann-like Domain"/>
    <property type="match status" value="1"/>
</dbReference>
<dbReference type="UniPathway" id="UPA00124"/>
<dbReference type="AlphaFoldDB" id="A0A840RSU6"/>
<dbReference type="InterPro" id="IPR036291">
    <property type="entry name" value="NAD(P)-bd_dom_sf"/>
</dbReference>
<sequence>MKILLTGKTGQVGYELERSLQGLGEIIAVDRTQMDLSNLDQIRNVIRTVKPDLIVNPAAYTAVDKAESEPELAMLINGIAPGVIAEEAKKIGAGIIHYSTDYVFDGGKRGAQGEFVPYTEEDVPNPINVYGKTKLAGEQAIIASGCPHLILRTSWVYSTYGKNFLLTMLRLGNERDELKIVDDQWGSPTWSGWIADTTAQLIKEKLVSSDAAGDRAERFAAINGIYNFVNSGYVTWCGFARGIFANAALDGRLLKKSAPIVYSISTLDYPVPAERPLNSELSTQKLQMILNVPVSSWSESLQECLARESAFNK</sequence>
<dbReference type="GO" id="GO:0019305">
    <property type="term" value="P:dTDP-rhamnose biosynthetic process"/>
    <property type="evidence" value="ECO:0007669"/>
    <property type="project" value="UniProtKB-UniPathway"/>
</dbReference>
<dbReference type="RefSeq" id="WP_168055673.1">
    <property type="nucleotide sequence ID" value="NZ_JAAOZT010000007.1"/>
</dbReference>